<comment type="subcellular location">
    <subcellularLocation>
        <location evidence="1">Membrane</location>
        <topology evidence="1">Multi-pass membrane protein</topology>
    </subcellularLocation>
</comment>
<evidence type="ECO:0000256" key="4">
    <source>
        <dbReference type="ARBA" id="ARBA00023136"/>
    </source>
</evidence>
<feature type="transmembrane region" description="Helical" evidence="6">
    <location>
        <begin position="12"/>
        <end position="34"/>
    </location>
</feature>
<dbReference type="InterPro" id="IPR011701">
    <property type="entry name" value="MFS"/>
</dbReference>
<gene>
    <name evidence="7" type="primary">foxTVII</name>
</gene>
<dbReference type="InterPro" id="IPR036259">
    <property type="entry name" value="MFS_trans_sf"/>
</dbReference>
<evidence type="ECO:0000256" key="6">
    <source>
        <dbReference type="SAM" id="Phobius"/>
    </source>
</evidence>
<reference evidence="7" key="1">
    <citation type="submission" date="2015-08" db="EMBL/GenBank/DDBJ databases">
        <title>Increased production of foxicin belonging to a new class of ortho quinone natural products after deletion of an oxygenase gene involved in polyketomycin biosynthesis in Streptomyces diastatochromogenes Tue6028.</title>
        <authorList>
            <person name="Greule A."/>
            <person name="Peitner I."/>
            <person name="Zhang S."/>
            <person name="Marolt M."/>
            <person name="Burschel S."/>
            <person name="De Ford C."/>
            <person name="Li S.-M."/>
            <person name="Murillo R."/>
            <person name="Friedrich T."/>
            <person name="Merfort I."/>
            <person name="Luedeke S."/>
            <person name="Mueller M."/>
            <person name="Bechthold A."/>
        </authorList>
    </citation>
    <scope>NUCLEOTIDE SEQUENCE</scope>
    <source>
        <strain evidence="7">Tue6028</strain>
    </source>
</reference>
<dbReference type="GO" id="GO:0022857">
    <property type="term" value="F:transmembrane transporter activity"/>
    <property type="evidence" value="ECO:0007669"/>
    <property type="project" value="InterPro"/>
</dbReference>
<organism evidence="7">
    <name type="scientific">Streptomyces diastatochromogenes</name>
    <dbReference type="NCBI Taxonomy" id="42236"/>
    <lineage>
        <taxon>Bacteria</taxon>
        <taxon>Bacillati</taxon>
        <taxon>Actinomycetota</taxon>
        <taxon>Actinomycetes</taxon>
        <taxon>Kitasatosporales</taxon>
        <taxon>Streptomycetaceae</taxon>
        <taxon>Streptomyces</taxon>
    </lineage>
</organism>
<feature type="transmembrane region" description="Helical" evidence="6">
    <location>
        <begin position="46"/>
        <end position="67"/>
    </location>
</feature>
<dbReference type="Gene3D" id="1.20.1250.20">
    <property type="entry name" value="MFS general substrate transporter like domains"/>
    <property type="match status" value="1"/>
</dbReference>
<name>A0A1L2FU97_STRDA</name>
<keyword evidence="5" id="KW-0046">Antibiotic resistance</keyword>
<dbReference type="PANTHER" id="PTHR42718">
    <property type="entry name" value="MAJOR FACILITATOR SUPERFAMILY MULTIDRUG TRANSPORTER MFSC"/>
    <property type="match status" value="1"/>
</dbReference>
<sequence length="253" mass="25122">MRLFRSRALTTGTVVTALNFFVLLGVIFFVMLYLQNVRGCTPVEAGVRTLPLSLASLIASPLGAALTGRFRARLTMPLGMLLQSAACFGMLTWRTDSSYATMWPPFVALGLGVGMVPAASSDAIVGNAPVRDGGVAGGLQATSLQIGGALGTSVLISVISARVGATLGTELTGAGVPSALAGQLGGATDAVSMGVAPVADGMPARLAAAVAEGSGRAFLDGVHSAAVLTGVLCLGGAALAAAGIRRGAAAEPR</sequence>
<evidence type="ECO:0000256" key="5">
    <source>
        <dbReference type="ARBA" id="ARBA00023251"/>
    </source>
</evidence>
<dbReference type="AlphaFoldDB" id="A0A1L2FU97"/>
<protein>
    <submittedName>
        <fullName evidence="7">FoxTVII</fullName>
    </submittedName>
</protein>
<evidence type="ECO:0000256" key="2">
    <source>
        <dbReference type="ARBA" id="ARBA00022692"/>
    </source>
</evidence>
<evidence type="ECO:0000256" key="1">
    <source>
        <dbReference type="ARBA" id="ARBA00004141"/>
    </source>
</evidence>
<proteinExistence type="predicted"/>
<evidence type="ECO:0000313" key="7">
    <source>
        <dbReference type="EMBL" id="AOE23583.1"/>
    </source>
</evidence>
<dbReference type="Pfam" id="PF07690">
    <property type="entry name" value="MFS_1"/>
    <property type="match status" value="1"/>
</dbReference>
<dbReference type="EMBL" id="KT440882">
    <property type="protein sequence ID" value="AOE23583.1"/>
    <property type="molecule type" value="Genomic_DNA"/>
</dbReference>
<keyword evidence="3 6" id="KW-1133">Transmembrane helix</keyword>
<dbReference type="SUPFAM" id="SSF103473">
    <property type="entry name" value="MFS general substrate transporter"/>
    <property type="match status" value="1"/>
</dbReference>
<feature type="transmembrane region" description="Helical" evidence="6">
    <location>
        <begin position="222"/>
        <end position="244"/>
    </location>
</feature>
<accession>A0A1L2FU97</accession>
<dbReference type="GO" id="GO:0016020">
    <property type="term" value="C:membrane"/>
    <property type="evidence" value="ECO:0007669"/>
    <property type="project" value="UniProtKB-SubCell"/>
</dbReference>
<keyword evidence="2 6" id="KW-0812">Transmembrane</keyword>
<evidence type="ECO:0000256" key="3">
    <source>
        <dbReference type="ARBA" id="ARBA00022989"/>
    </source>
</evidence>
<dbReference type="GO" id="GO:0046677">
    <property type="term" value="P:response to antibiotic"/>
    <property type="evidence" value="ECO:0007669"/>
    <property type="project" value="UniProtKB-KW"/>
</dbReference>
<keyword evidence="4 6" id="KW-0472">Membrane</keyword>
<dbReference type="PANTHER" id="PTHR42718:SF42">
    <property type="entry name" value="EXPORT PROTEIN"/>
    <property type="match status" value="1"/>
</dbReference>
<feature type="transmembrane region" description="Helical" evidence="6">
    <location>
        <begin position="74"/>
        <end position="93"/>
    </location>
</feature>